<accession>A0ABU5QEC8</accession>
<dbReference type="EMBL" id="JAYFUM010000024">
    <property type="protein sequence ID" value="MEA5141200.1"/>
    <property type="molecule type" value="Genomic_DNA"/>
</dbReference>
<reference evidence="7 8" key="1">
    <citation type="submission" date="2023-12" db="EMBL/GenBank/DDBJ databases">
        <title>Novel species of the genus Arcicella isolated from rivers.</title>
        <authorList>
            <person name="Lu H."/>
        </authorList>
    </citation>
    <scope>NUCLEOTIDE SEQUENCE [LARGE SCALE GENOMIC DNA]</scope>
    <source>
        <strain evidence="7 8">KCTC 23307</strain>
    </source>
</reference>
<evidence type="ECO:0000259" key="6">
    <source>
        <dbReference type="Pfam" id="PF00881"/>
    </source>
</evidence>
<dbReference type="Proteomes" id="UP001302949">
    <property type="component" value="Unassembled WGS sequence"/>
</dbReference>
<keyword evidence="8" id="KW-1185">Reference proteome</keyword>
<evidence type="ECO:0000313" key="8">
    <source>
        <dbReference type="Proteomes" id="UP001302949"/>
    </source>
</evidence>
<evidence type="ECO:0000313" key="7">
    <source>
        <dbReference type="EMBL" id="MEA5141200.1"/>
    </source>
</evidence>
<feature type="domain" description="Nitroreductase" evidence="6">
    <location>
        <begin position="8"/>
        <end position="184"/>
    </location>
</feature>
<keyword evidence="5" id="KW-0560">Oxidoreductase</keyword>
<dbReference type="SUPFAM" id="SSF55469">
    <property type="entry name" value="FMN-dependent nitroreductase-like"/>
    <property type="match status" value="1"/>
</dbReference>
<proteinExistence type="inferred from homology"/>
<dbReference type="InterPro" id="IPR000415">
    <property type="entry name" value="Nitroreductase-like"/>
</dbReference>
<dbReference type="PANTHER" id="PTHR43673:SF2">
    <property type="entry name" value="NITROREDUCTASE"/>
    <property type="match status" value="1"/>
</dbReference>
<dbReference type="InterPro" id="IPR029479">
    <property type="entry name" value="Nitroreductase"/>
</dbReference>
<sequence length="210" mass="23610">MELLKALEWRYATKKMNGNVVPQEKVDYIIEAARLAPSSSGLQPYQIFVITDKALLAKIQPIAFNQSQITECSHLLVFAAWDGYSLEKIEKVFAKTLAERGLPADRMDEYKQRLWGMYEPLGKEWHATHAAKQAYIAFGLAIAAAAEQQVDATPMEGFIAPELDKLLGLEALGLKSVVILPLGYRDEAQDWLLNLKKVRTAKEDFVTEIK</sequence>
<evidence type="ECO:0000256" key="3">
    <source>
        <dbReference type="ARBA" id="ARBA00022630"/>
    </source>
</evidence>
<name>A0ABU5QEC8_9BACT</name>
<gene>
    <name evidence="7" type="ORF">VB248_18755</name>
</gene>
<protein>
    <submittedName>
        <fullName evidence="7">Nitroreductase family protein</fullName>
    </submittedName>
</protein>
<organism evidence="7 8">
    <name type="scientific">Arcicella rigui</name>
    <dbReference type="NCBI Taxonomy" id="797020"/>
    <lineage>
        <taxon>Bacteria</taxon>
        <taxon>Pseudomonadati</taxon>
        <taxon>Bacteroidota</taxon>
        <taxon>Cytophagia</taxon>
        <taxon>Cytophagales</taxon>
        <taxon>Flectobacillaceae</taxon>
        <taxon>Arcicella</taxon>
    </lineage>
</organism>
<keyword evidence="3" id="KW-0285">Flavoprotein</keyword>
<evidence type="ECO:0000256" key="2">
    <source>
        <dbReference type="ARBA" id="ARBA00007118"/>
    </source>
</evidence>
<evidence type="ECO:0000256" key="1">
    <source>
        <dbReference type="ARBA" id="ARBA00001917"/>
    </source>
</evidence>
<keyword evidence="4" id="KW-0288">FMN</keyword>
<dbReference type="Pfam" id="PF00881">
    <property type="entry name" value="Nitroreductase"/>
    <property type="match status" value="1"/>
</dbReference>
<comment type="caution">
    <text evidence="7">The sequence shown here is derived from an EMBL/GenBank/DDBJ whole genome shotgun (WGS) entry which is preliminary data.</text>
</comment>
<evidence type="ECO:0000256" key="5">
    <source>
        <dbReference type="ARBA" id="ARBA00023002"/>
    </source>
</evidence>
<comment type="similarity">
    <text evidence="2">Belongs to the nitroreductase family.</text>
</comment>
<dbReference type="PANTHER" id="PTHR43673">
    <property type="entry name" value="NAD(P)H NITROREDUCTASE YDGI-RELATED"/>
    <property type="match status" value="1"/>
</dbReference>
<dbReference type="Gene3D" id="3.40.109.10">
    <property type="entry name" value="NADH Oxidase"/>
    <property type="match status" value="1"/>
</dbReference>
<comment type="cofactor">
    <cofactor evidence="1">
        <name>FMN</name>
        <dbReference type="ChEBI" id="CHEBI:58210"/>
    </cofactor>
</comment>
<dbReference type="RefSeq" id="WP_323298357.1">
    <property type="nucleotide sequence ID" value="NZ_JAYFUM010000024.1"/>
</dbReference>
<evidence type="ECO:0000256" key="4">
    <source>
        <dbReference type="ARBA" id="ARBA00022643"/>
    </source>
</evidence>